<dbReference type="Gene3D" id="2.30.42.10">
    <property type="match status" value="1"/>
</dbReference>
<dbReference type="InterPro" id="IPR036034">
    <property type="entry name" value="PDZ_sf"/>
</dbReference>
<proteinExistence type="predicted"/>
<dbReference type="EMBL" id="HBGU01083791">
    <property type="protein sequence ID" value="CAD9551602.1"/>
    <property type="molecule type" value="Transcribed_RNA"/>
</dbReference>
<reference evidence="3" key="1">
    <citation type="submission" date="2021-01" db="EMBL/GenBank/DDBJ databases">
        <authorList>
            <person name="Corre E."/>
            <person name="Pelletier E."/>
            <person name="Niang G."/>
            <person name="Scheremetjew M."/>
            <person name="Finn R."/>
            <person name="Kale V."/>
            <person name="Holt S."/>
            <person name="Cochrane G."/>
            <person name="Meng A."/>
            <person name="Brown T."/>
            <person name="Cohen L."/>
        </authorList>
    </citation>
    <scope>NUCLEOTIDE SEQUENCE</scope>
    <source>
        <strain evidence="3">UTEX LB 985</strain>
    </source>
</reference>
<dbReference type="SMART" id="SM00228">
    <property type="entry name" value="PDZ"/>
    <property type="match status" value="1"/>
</dbReference>
<dbReference type="InterPro" id="IPR001478">
    <property type="entry name" value="PDZ"/>
</dbReference>
<feature type="domain" description="PDZ" evidence="2">
    <location>
        <begin position="98"/>
        <end position="163"/>
    </location>
</feature>
<keyword evidence="1" id="KW-0732">Signal</keyword>
<protein>
    <recommendedName>
        <fullName evidence="2">PDZ domain-containing protein</fullName>
    </recommendedName>
</protein>
<feature type="signal peptide" evidence="1">
    <location>
        <begin position="1"/>
        <end position="18"/>
    </location>
</feature>
<evidence type="ECO:0000313" key="3">
    <source>
        <dbReference type="EMBL" id="CAD9551602.1"/>
    </source>
</evidence>
<dbReference type="SUPFAM" id="SSF50156">
    <property type="entry name" value="PDZ domain-like"/>
    <property type="match status" value="1"/>
</dbReference>
<dbReference type="AlphaFoldDB" id="A0A7S2JNB8"/>
<accession>A0A7S2JNB8</accession>
<sequence length="192" mass="20026">MSGFSICLALAVAQSVAAYTLPCVSRTRTPVMGLFDGVKDAFGQGDKPIPAADRVTPFDRWLGLDTALVEEEAPDQSAAYIDPSDASNYFSVALVKPMGIAFVENEACGGVYVDEVLAEGGAASISAPLLKGDQLVGVDTNVVAGASFDEALDTIKAASGETTKLTFFRGPTAFLYGPTAPSAEWYTENLLA</sequence>
<organism evidence="3">
    <name type="scientific">Haptolina brevifila</name>
    <dbReference type="NCBI Taxonomy" id="156173"/>
    <lineage>
        <taxon>Eukaryota</taxon>
        <taxon>Haptista</taxon>
        <taxon>Haptophyta</taxon>
        <taxon>Prymnesiophyceae</taxon>
        <taxon>Prymnesiales</taxon>
        <taxon>Prymnesiaceae</taxon>
        <taxon>Haptolina</taxon>
    </lineage>
</organism>
<dbReference type="PROSITE" id="PS50106">
    <property type="entry name" value="PDZ"/>
    <property type="match status" value="1"/>
</dbReference>
<dbReference type="Pfam" id="PF00595">
    <property type="entry name" value="PDZ"/>
    <property type="match status" value="1"/>
</dbReference>
<feature type="chain" id="PRO_5031227765" description="PDZ domain-containing protein" evidence="1">
    <location>
        <begin position="19"/>
        <end position="192"/>
    </location>
</feature>
<evidence type="ECO:0000259" key="2">
    <source>
        <dbReference type="PROSITE" id="PS50106"/>
    </source>
</evidence>
<evidence type="ECO:0000256" key="1">
    <source>
        <dbReference type="SAM" id="SignalP"/>
    </source>
</evidence>
<name>A0A7S2JNB8_9EUKA</name>
<gene>
    <name evidence="3" type="ORF">CBRE1094_LOCUS45704</name>
</gene>